<evidence type="ECO:0000256" key="2">
    <source>
        <dbReference type="ARBA" id="ARBA00022679"/>
    </source>
</evidence>
<dbReference type="InterPro" id="IPR031357">
    <property type="entry name" value="Stealth_CR3"/>
</dbReference>
<dbReference type="RefSeq" id="WP_331388459.1">
    <property type="nucleotide sequence ID" value="NZ_JAZKKV010000001.1"/>
</dbReference>
<evidence type="ECO:0000256" key="1">
    <source>
        <dbReference type="ARBA" id="ARBA00007583"/>
    </source>
</evidence>
<accession>A0AB35X9A5</accession>
<dbReference type="Pfam" id="PF17101">
    <property type="entry name" value="Stealth_CR1"/>
    <property type="match status" value="1"/>
</dbReference>
<keyword evidence="2" id="KW-0808">Transferase</keyword>
<organism evidence="7 8">
    <name type="scientific">Kluyvera ascorbata</name>
    <dbReference type="NCBI Taxonomy" id="51288"/>
    <lineage>
        <taxon>Bacteria</taxon>
        <taxon>Pseudomonadati</taxon>
        <taxon>Pseudomonadota</taxon>
        <taxon>Gammaproteobacteria</taxon>
        <taxon>Enterobacterales</taxon>
        <taxon>Enterobacteriaceae</taxon>
        <taxon>Kluyvera</taxon>
    </lineage>
</organism>
<proteinExistence type="inferred from homology"/>
<dbReference type="PANTHER" id="PTHR24045">
    <property type="match status" value="1"/>
</dbReference>
<dbReference type="Pfam" id="PF11380">
    <property type="entry name" value="Stealth_CR2"/>
    <property type="match status" value="1"/>
</dbReference>
<dbReference type="EMBL" id="JAZKKV010000001">
    <property type="protein sequence ID" value="MEE9655361.1"/>
    <property type="molecule type" value="Genomic_DNA"/>
</dbReference>
<evidence type="ECO:0000259" key="5">
    <source>
        <dbReference type="Pfam" id="PF17101"/>
    </source>
</evidence>
<keyword evidence="8" id="KW-1185">Reference proteome</keyword>
<evidence type="ECO:0000256" key="3">
    <source>
        <dbReference type="ARBA" id="ARBA00023169"/>
    </source>
</evidence>
<sequence length="315" mass="37295">MIYNRDVRDHVSVDAVYTWVNQTDPEWQQKWLSTFPEREFDPDRFTDNDELKYSLRSINKYAKWINKIYIVSNCSKPFWLKDNPKIEWVLHEEIYPSEEMLPTFNSHSIECCLHNINNLSEHFIYFNDDVVLGQPCLKSDFFDDAGKSISYYEPYGMVYDSSMRENIPDYMKASINSCRLLKNIAPNYSARNLTRHVPHALKKSVLQRIEEFFNFDINRTRYSKLRSDTDINLTSFLYHHYSYITKESVSGETKNIIVRPSNIKMILDKQAFSHKLMCFNDGAGSAVDKKYKAATKDYLNRRFSESAPWEKEIHD</sequence>
<evidence type="ECO:0000259" key="6">
    <source>
        <dbReference type="Pfam" id="PF17102"/>
    </source>
</evidence>
<evidence type="ECO:0000313" key="7">
    <source>
        <dbReference type="EMBL" id="MEE9655361.1"/>
    </source>
</evidence>
<dbReference type="GO" id="GO:0000271">
    <property type="term" value="P:polysaccharide biosynthetic process"/>
    <property type="evidence" value="ECO:0007669"/>
    <property type="project" value="UniProtKB-KW"/>
</dbReference>
<dbReference type="Proteomes" id="UP001331691">
    <property type="component" value="Unassembled WGS sequence"/>
</dbReference>
<dbReference type="AlphaFoldDB" id="A0AB35X9A5"/>
<protein>
    <submittedName>
        <fullName evidence="7">Stealth conserved region 3 domain-containing protein</fullName>
    </submittedName>
</protein>
<comment type="caution">
    <text evidence="7">The sequence shown here is derived from an EMBL/GenBank/DDBJ whole genome shotgun (WGS) entry which is preliminary data.</text>
</comment>
<dbReference type="PANTHER" id="PTHR24045:SF0">
    <property type="entry name" value="N-ACETYLGLUCOSAMINE-1-PHOSPHOTRANSFERASE SUBUNITS ALPHA_BETA"/>
    <property type="match status" value="1"/>
</dbReference>
<reference evidence="7 8" key="1">
    <citation type="submission" date="2023-10" db="EMBL/GenBank/DDBJ databases">
        <title>Wastewater isolates of ESBL- and carbapenemase-producing Gram-negative bacteria from New Zealand.</title>
        <authorList>
            <person name="Straub C."/>
            <person name="Weaver L."/>
            <person name="Cornelius A."/>
            <person name="Mcgill E."/>
            <person name="Dyet K."/>
            <person name="White L."/>
            <person name="Pattis I."/>
        </authorList>
    </citation>
    <scope>NUCLEOTIDE SEQUENCE [LARGE SCALE GENOMIC DNA]</scope>
    <source>
        <strain evidence="7 8">ESBL09</strain>
    </source>
</reference>
<name>A0AB35X9A5_9ENTR</name>
<evidence type="ECO:0000259" key="4">
    <source>
        <dbReference type="Pfam" id="PF11380"/>
    </source>
</evidence>
<dbReference type="Pfam" id="PF17102">
    <property type="entry name" value="Stealth_CR3"/>
    <property type="match status" value="1"/>
</dbReference>
<feature type="domain" description="Stealth protein CR3 conserved region 3" evidence="6">
    <location>
        <begin position="196"/>
        <end position="241"/>
    </location>
</feature>
<comment type="similarity">
    <text evidence="1">Belongs to the stealth family.</text>
</comment>
<dbReference type="InterPro" id="IPR021520">
    <property type="entry name" value="Stealth_CR2"/>
</dbReference>
<gene>
    <name evidence="7" type="ORF">V4836_14595</name>
</gene>
<dbReference type="GO" id="GO:0016772">
    <property type="term" value="F:transferase activity, transferring phosphorus-containing groups"/>
    <property type="evidence" value="ECO:0007669"/>
    <property type="project" value="InterPro"/>
</dbReference>
<dbReference type="InterPro" id="IPR031358">
    <property type="entry name" value="Stealth_CR1"/>
</dbReference>
<keyword evidence="3" id="KW-0270">Exopolysaccharide synthesis</keyword>
<feature type="domain" description="Stealth protein CR1 conserved region 1" evidence="5">
    <location>
        <begin position="13"/>
        <end position="30"/>
    </location>
</feature>
<dbReference type="InterPro" id="IPR047141">
    <property type="entry name" value="Stealth"/>
</dbReference>
<evidence type="ECO:0000313" key="8">
    <source>
        <dbReference type="Proteomes" id="UP001331691"/>
    </source>
</evidence>
<feature type="domain" description="Stealth protein CR2 conserved region 2" evidence="4">
    <location>
        <begin position="44"/>
        <end position="147"/>
    </location>
</feature>